<reference evidence="3 4" key="1">
    <citation type="submission" date="2016-03" db="EMBL/GenBank/DDBJ databases">
        <title>Draft genome sequence of Acetobacter malorum CECT 7742, a strain isolated from strawberry vinegar.</title>
        <authorList>
            <person name="Sainz F."/>
            <person name="Mas A."/>
            <person name="Torija M.J."/>
        </authorList>
    </citation>
    <scope>NUCLEOTIDE SEQUENCE [LARGE SCALE GENOMIC DNA]</scope>
    <source>
        <strain evidence="3 4">CECT 7742</strain>
    </source>
</reference>
<dbReference type="PRINTS" id="PR00081">
    <property type="entry name" value="GDHRDH"/>
</dbReference>
<comment type="caution">
    <text evidence="3">The sequence shown here is derived from an EMBL/GenBank/DDBJ whole genome shotgun (WGS) entry which is preliminary data.</text>
</comment>
<evidence type="ECO:0000313" key="4">
    <source>
        <dbReference type="Proteomes" id="UP000077349"/>
    </source>
</evidence>
<dbReference type="EMBL" id="LVHD01000022">
    <property type="protein sequence ID" value="OAG75731.1"/>
    <property type="molecule type" value="Genomic_DNA"/>
</dbReference>
<dbReference type="InterPro" id="IPR036291">
    <property type="entry name" value="NAD(P)-bd_dom_sf"/>
</dbReference>
<dbReference type="PANTHER" id="PTHR42760">
    <property type="entry name" value="SHORT-CHAIN DEHYDROGENASES/REDUCTASES FAMILY MEMBER"/>
    <property type="match status" value="1"/>
</dbReference>
<dbReference type="FunFam" id="3.40.50.720:FF:000084">
    <property type="entry name" value="Short-chain dehydrogenase reductase"/>
    <property type="match status" value="1"/>
</dbReference>
<keyword evidence="2 3" id="KW-0560">Oxidoreductase</keyword>
<dbReference type="PRINTS" id="PR00080">
    <property type="entry name" value="SDRFAMILY"/>
</dbReference>
<dbReference type="SUPFAM" id="SSF51735">
    <property type="entry name" value="NAD(P)-binding Rossmann-fold domains"/>
    <property type="match status" value="1"/>
</dbReference>
<dbReference type="PATRIC" id="fig|178901.16.peg.3296"/>
<proteinExistence type="inferred from homology"/>
<dbReference type="PANTHER" id="PTHR42760:SF133">
    <property type="entry name" value="3-OXOACYL-[ACYL-CARRIER-PROTEIN] REDUCTASE"/>
    <property type="match status" value="1"/>
</dbReference>
<dbReference type="GO" id="GO:0048038">
    <property type="term" value="F:quinone binding"/>
    <property type="evidence" value="ECO:0007669"/>
    <property type="project" value="TreeGrafter"/>
</dbReference>
<dbReference type="InterPro" id="IPR002347">
    <property type="entry name" value="SDR_fam"/>
</dbReference>
<evidence type="ECO:0000256" key="1">
    <source>
        <dbReference type="ARBA" id="ARBA00006484"/>
    </source>
</evidence>
<dbReference type="GO" id="GO:0141148">
    <property type="term" value="F:enoyl-[acyl-carrier-protein] reductase (NADPH) activity"/>
    <property type="evidence" value="ECO:0007669"/>
    <property type="project" value="UniProtKB-EC"/>
</dbReference>
<dbReference type="CDD" id="cd05233">
    <property type="entry name" value="SDR_c"/>
    <property type="match status" value="1"/>
</dbReference>
<dbReference type="GO" id="GO:0016616">
    <property type="term" value="F:oxidoreductase activity, acting on the CH-OH group of donors, NAD or NADP as acceptor"/>
    <property type="evidence" value="ECO:0007669"/>
    <property type="project" value="TreeGrafter"/>
</dbReference>
<sequence length="284" mass="30151">MNIDYAGNGFLCEKAENTISISFDTELTCIPPQPYFVLNDTEYGEHDMEDFSGKKAFIIGGSRGIGAAIVRRLASEGASVRFTWAGSRTKAEDLARQTGTEAIQADATDRSAIVTATRDAGPIDIFVFNAGICVAGDPLTLKPDDVDRMIDINIRAAYHCAIEAARSMPDGGRIILIGSTNANRVPFKGLAAYSMTKSALQSMVRGLARDFGERHITVNVIQPGPTDTDMNPANGPEADLMHSVMAIKEHGSAEDVAAYVSFLAGHAARGITGGMQTIDGGFSA</sequence>
<gene>
    <name evidence="3" type="ORF">Amal_03104</name>
</gene>
<comment type="similarity">
    <text evidence="1">Belongs to the short-chain dehydrogenases/reductases (SDR) family.</text>
</comment>
<name>A0A177G7F7_9PROT</name>
<dbReference type="Pfam" id="PF13561">
    <property type="entry name" value="adh_short_C2"/>
    <property type="match status" value="1"/>
</dbReference>
<dbReference type="Proteomes" id="UP000077349">
    <property type="component" value="Unassembled WGS sequence"/>
</dbReference>
<dbReference type="NCBIfam" id="NF009383">
    <property type="entry name" value="PRK12742.1"/>
    <property type="match status" value="1"/>
</dbReference>
<dbReference type="EC" id="1.3.1.10" evidence="3"/>
<dbReference type="GO" id="GO:0006633">
    <property type="term" value="P:fatty acid biosynthetic process"/>
    <property type="evidence" value="ECO:0007669"/>
    <property type="project" value="TreeGrafter"/>
</dbReference>
<organism evidence="3 4">
    <name type="scientific">Acetobacter malorum</name>
    <dbReference type="NCBI Taxonomy" id="178901"/>
    <lineage>
        <taxon>Bacteria</taxon>
        <taxon>Pseudomonadati</taxon>
        <taxon>Pseudomonadota</taxon>
        <taxon>Alphaproteobacteria</taxon>
        <taxon>Acetobacterales</taxon>
        <taxon>Acetobacteraceae</taxon>
        <taxon>Acetobacter</taxon>
    </lineage>
</organism>
<evidence type="ECO:0000313" key="3">
    <source>
        <dbReference type="EMBL" id="OAG75731.1"/>
    </source>
</evidence>
<accession>A0A177G7F7</accession>
<dbReference type="Gene3D" id="3.40.50.720">
    <property type="entry name" value="NAD(P)-binding Rossmann-like Domain"/>
    <property type="match status" value="1"/>
</dbReference>
<evidence type="ECO:0000256" key="2">
    <source>
        <dbReference type="ARBA" id="ARBA00023002"/>
    </source>
</evidence>
<dbReference type="AlphaFoldDB" id="A0A177G7F7"/>
<protein>
    <submittedName>
        <fullName evidence="3">Enoyl-[acyl-carrier-protein] reductase [NADPH]</fullName>
        <ecNumber evidence="3">1.3.1.10</ecNumber>
    </submittedName>
</protein>